<proteinExistence type="inferred from homology"/>
<accession>A0ABV6G5C9</accession>
<reference evidence="8 9" key="1">
    <citation type="submission" date="2024-09" db="EMBL/GenBank/DDBJ databases">
        <authorList>
            <person name="Sun Q."/>
            <person name="Mori K."/>
        </authorList>
    </citation>
    <scope>NUCLEOTIDE SEQUENCE [LARGE SCALE GENOMIC DNA]</scope>
    <source>
        <strain evidence="8 9">CCM 7415</strain>
    </source>
</reference>
<evidence type="ECO:0000259" key="6">
    <source>
        <dbReference type="Pfam" id="PF01782"/>
    </source>
</evidence>
<gene>
    <name evidence="5 8" type="primary">rimM</name>
    <name evidence="8" type="ORF">ACFFHW_12935</name>
</gene>
<comment type="similarity">
    <text evidence="5">Belongs to the RimM family.</text>
</comment>
<comment type="subcellular location">
    <subcellularLocation>
        <location evidence="5">Cytoplasm</location>
    </subcellularLocation>
</comment>
<sequence>MSSSSSARSNDQVVLGQLTSPHGVKGWLRVYSWTSPIEGILDYDYWLIEQQGECKRLRLVGGQRHGKGLIARLEGVDSREAAEQLASATILLETAELPRLEAGEYYWYQLEGLAVITLDGVALGRVEYLFETGANDVLVVRGEDRERLLPFVPDDVIRRVDLEAGQLVVDWDPEF</sequence>
<dbReference type="Gene3D" id="2.30.30.240">
    <property type="entry name" value="PRC-barrel domain"/>
    <property type="match status" value="1"/>
</dbReference>
<name>A0ABV6G5C9_9GAMM</name>
<dbReference type="InterPro" id="IPR011961">
    <property type="entry name" value="RimM"/>
</dbReference>
<dbReference type="PANTHER" id="PTHR33692:SF1">
    <property type="entry name" value="RIBOSOME MATURATION FACTOR RIMM"/>
    <property type="match status" value="1"/>
</dbReference>
<dbReference type="PANTHER" id="PTHR33692">
    <property type="entry name" value="RIBOSOME MATURATION FACTOR RIMM"/>
    <property type="match status" value="1"/>
</dbReference>
<evidence type="ECO:0000256" key="2">
    <source>
        <dbReference type="ARBA" id="ARBA00022517"/>
    </source>
</evidence>
<dbReference type="HAMAP" id="MF_00014">
    <property type="entry name" value="Ribosome_mat_RimM"/>
    <property type="match status" value="1"/>
</dbReference>
<dbReference type="Proteomes" id="UP001589814">
    <property type="component" value="Unassembled WGS sequence"/>
</dbReference>
<organism evidence="8 9">
    <name type="scientific">Kushneria aurantia</name>
    <dbReference type="NCBI Taxonomy" id="504092"/>
    <lineage>
        <taxon>Bacteria</taxon>
        <taxon>Pseudomonadati</taxon>
        <taxon>Pseudomonadota</taxon>
        <taxon>Gammaproteobacteria</taxon>
        <taxon>Oceanospirillales</taxon>
        <taxon>Halomonadaceae</taxon>
        <taxon>Kushneria</taxon>
    </lineage>
</organism>
<evidence type="ECO:0000313" key="8">
    <source>
        <dbReference type="EMBL" id="MFC0268877.1"/>
    </source>
</evidence>
<comment type="caution">
    <text evidence="8">The sequence shown here is derived from an EMBL/GenBank/DDBJ whole genome shotgun (WGS) entry which is preliminary data.</text>
</comment>
<evidence type="ECO:0000256" key="5">
    <source>
        <dbReference type="HAMAP-Rule" id="MF_00014"/>
    </source>
</evidence>
<feature type="domain" description="Ribosome maturation factor RimM PRC barrel" evidence="7">
    <location>
        <begin position="107"/>
        <end position="172"/>
    </location>
</feature>
<comment type="function">
    <text evidence="5">An accessory protein needed during the final step in the assembly of 30S ribosomal subunit, possibly for assembly of the head region. Essential for efficient processing of 16S rRNA. May be needed both before and after RbfA during the maturation of 16S rRNA. It has affinity for free ribosomal 30S subunits but not for 70S ribosomes.</text>
</comment>
<keyword evidence="3 5" id="KW-0698">rRNA processing</keyword>
<dbReference type="InterPro" id="IPR009000">
    <property type="entry name" value="Transl_B-barrel_sf"/>
</dbReference>
<comment type="subunit">
    <text evidence="5">Binds ribosomal protein uS19.</text>
</comment>
<evidence type="ECO:0000256" key="4">
    <source>
        <dbReference type="ARBA" id="ARBA00023186"/>
    </source>
</evidence>
<dbReference type="Pfam" id="PF01782">
    <property type="entry name" value="RimM"/>
    <property type="match status" value="1"/>
</dbReference>
<dbReference type="InterPro" id="IPR011033">
    <property type="entry name" value="PRC_barrel-like_sf"/>
</dbReference>
<evidence type="ECO:0000259" key="7">
    <source>
        <dbReference type="Pfam" id="PF24986"/>
    </source>
</evidence>
<evidence type="ECO:0000256" key="3">
    <source>
        <dbReference type="ARBA" id="ARBA00022552"/>
    </source>
</evidence>
<feature type="domain" description="RimM N-terminal" evidence="6">
    <location>
        <begin position="15"/>
        <end position="93"/>
    </location>
</feature>
<dbReference type="SUPFAM" id="SSF50346">
    <property type="entry name" value="PRC-barrel domain"/>
    <property type="match status" value="1"/>
</dbReference>
<dbReference type="NCBIfam" id="TIGR02273">
    <property type="entry name" value="16S_RimM"/>
    <property type="match status" value="1"/>
</dbReference>
<dbReference type="RefSeq" id="WP_019950730.1">
    <property type="nucleotide sequence ID" value="NZ_JBHLVX010000050.1"/>
</dbReference>
<comment type="domain">
    <text evidence="5">The PRC barrel domain binds ribosomal protein uS19.</text>
</comment>
<evidence type="ECO:0000313" key="9">
    <source>
        <dbReference type="Proteomes" id="UP001589814"/>
    </source>
</evidence>
<keyword evidence="4 5" id="KW-0143">Chaperone</keyword>
<keyword evidence="9" id="KW-1185">Reference proteome</keyword>
<dbReference type="InterPro" id="IPR036976">
    <property type="entry name" value="RimM_N_sf"/>
</dbReference>
<dbReference type="InterPro" id="IPR002676">
    <property type="entry name" value="RimM_N"/>
</dbReference>
<protein>
    <recommendedName>
        <fullName evidence="5">Ribosome maturation factor RimM</fullName>
    </recommendedName>
</protein>
<dbReference type="InterPro" id="IPR056792">
    <property type="entry name" value="PRC_RimM"/>
</dbReference>
<dbReference type="Pfam" id="PF24986">
    <property type="entry name" value="PRC_RimM"/>
    <property type="match status" value="1"/>
</dbReference>
<dbReference type="EMBL" id="JBHLVX010000050">
    <property type="protein sequence ID" value="MFC0268877.1"/>
    <property type="molecule type" value="Genomic_DNA"/>
</dbReference>
<evidence type="ECO:0000256" key="1">
    <source>
        <dbReference type="ARBA" id="ARBA00022490"/>
    </source>
</evidence>
<dbReference type="Gene3D" id="2.40.30.60">
    <property type="entry name" value="RimM"/>
    <property type="match status" value="1"/>
</dbReference>
<keyword evidence="1 5" id="KW-0963">Cytoplasm</keyword>
<dbReference type="SUPFAM" id="SSF50447">
    <property type="entry name" value="Translation proteins"/>
    <property type="match status" value="1"/>
</dbReference>
<keyword evidence="2 5" id="KW-0690">Ribosome biogenesis</keyword>